<feature type="binding site" evidence="11">
    <location>
        <position position="38"/>
    </location>
    <ligand>
        <name>substrate</name>
    </ligand>
</feature>
<comment type="pathway">
    <text evidence="1 11">Metabolic intermediate biosynthesis; chorismate biosynthesis; chorismate from D-erythrose 4-phosphate and phosphoenolpyruvate: step 5/7.</text>
</comment>
<protein>
    <recommendedName>
        <fullName evidence="3 11">Shikimate kinase</fullName>
        <shortName evidence="11">SK</shortName>
        <ecNumber evidence="3 11">2.7.1.71</ecNumber>
    </recommendedName>
</protein>
<evidence type="ECO:0000256" key="1">
    <source>
        <dbReference type="ARBA" id="ARBA00004842"/>
    </source>
</evidence>
<comment type="subunit">
    <text evidence="11">Monomer.</text>
</comment>
<keyword evidence="7 11" id="KW-0418">Kinase</keyword>
<dbReference type="InterPro" id="IPR023000">
    <property type="entry name" value="Shikimate_kinase_CS"/>
</dbReference>
<dbReference type="GO" id="GO:0009073">
    <property type="term" value="P:aromatic amino acid family biosynthetic process"/>
    <property type="evidence" value="ECO:0007669"/>
    <property type="project" value="UniProtKB-KW"/>
</dbReference>
<dbReference type="RefSeq" id="WP_019469341.1">
    <property type="nucleotide sequence ID" value="NZ_BKAS01000006.1"/>
</dbReference>
<comment type="catalytic activity">
    <reaction evidence="10 11">
        <text>shikimate + ATP = 3-phosphoshikimate + ADP + H(+)</text>
        <dbReference type="Rhea" id="RHEA:13121"/>
        <dbReference type="ChEBI" id="CHEBI:15378"/>
        <dbReference type="ChEBI" id="CHEBI:30616"/>
        <dbReference type="ChEBI" id="CHEBI:36208"/>
        <dbReference type="ChEBI" id="CHEBI:145989"/>
        <dbReference type="ChEBI" id="CHEBI:456216"/>
        <dbReference type="EC" id="2.7.1.71"/>
    </reaction>
</comment>
<dbReference type="GO" id="GO:0004765">
    <property type="term" value="F:shikimate kinase activity"/>
    <property type="evidence" value="ECO:0007669"/>
    <property type="project" value="UniProtKB-UniRule"/>
</dbReference>
<dbReference type="SUPFAM" id="SSF52540">
    <property type="entry name" value="P-loop containing nucleoside triphosphate hydrolases"/>
    <property type="match status" value="1"/>
</dbReference>
<dbReference type="GO" id="GO:0005524">
    <property type="term" value="F:ATP binding"/>
    <property type="evidence" value="ECO:0007669"/>
    <property type="project" value="UniProtKB-UniRule"/>
</dbReference>
<evidence type="ECO:0000256" key="9">
    <source>
        <dbReference type="ARBA" id="ARBA00023141"/>
    </source>
</evidence>
<keyword evidence="8 11" id="KW-0067">ATP-binding</keyword>
<dbReference type="GO" id="GO:0009423">
    <property type="term" value="P:chorismate biosynthetic process"/>
    <property type="evidence" value="ECO:0007669"/>
    <property type="project" value="UniProtKB-UniRule"/>
</dbReference>
<dbReference type="EMBL" id="LAKJ01000013">
    <property type="protein sequence ID" value="KKI63638.1"/>
    <property type="molecule type" value="Genomic_DNA"/>
</dbReference>
<feature type="binding site" evidence="11">
    <location>
        <position position="62"/>
    </location>
    <ligand>
        <name>substrate</name>
    </ligand>
</feature>
<comment type="caution">
    <text evidence="12">The sequence shown here is derived from an EMBL/GenBank/DDBJ whole genome shotgun (WGS) entry which is preliminary data.</text>
</comment>
<dbReference type="GO" id="GO:0008652">
    <property type="term" value="P:amino acid biosynthetic process"/>
    <property type="evidence" value="ECO:0007669"/>
    <property type="project" value="UniProtKB-KW"/>
</dbReference>
<evidence type="ECO:0000256" key="3">
    <source>
        <dbReference type="ARBA" id="ARBA00012154"/>
    </source>
</evidence>
<dbReference type="InterPro" id="IPR027417">
    <property type="entry name" value="P-loop_NTPase"/>
</dbReference>
<comment type="cofactor">
    <cofactor evidence="11">
        <name>Mg(2+)</name>
        <dbReference type="ChEBI" id="CHEBI:18420"/>
    </cofactor>
    <text evidence="11">Binds 1 Mg(2+) ion per subunit.</text>
</comment>
<keyword evidence="9 11" id="KW-0057">Aromatic amino acid biosynthesis</keyword>
<organism evidence="12 13">
    <name type="scientific">Staphylococcus cohnii subsp. cohnii</name>
    <dbReference type="NCBI Taxonomy" id="74704"/>
    <lineage>
        <taxon>Bacteria</taxon>
        <taxon>Bacillati</taxon>
        <taxon>Bacillota</taxon>
        <taxon>Bacilli</taxon>
        <taxon>Bacillales</taxon>
        <taxon>Staphylococcaceae</taxon>
        <taxon>Staphylococcus</taxon>
        <taxon>Staphylococcus cohnii species complex</taxon>
    </lineage>
</organism>
<evidence type="ECO:0000256" key="4">
    <source>
        <dbReference type="ARBA" id="ARBA00022605"/>
    </source>
</evidence>
<feature type="binding site" evidence="11">
    <location>
        <begin position="16"/>
        <end position="21"/>
    </location>
    <ligand>
        <name>ATP</name>
        <dbReference type="ChEBI" id="CHEBI:30616"/>
    </ligand>
</feature>
<evidence type="ECO:0000256" key="8">
    <source>
        <dbReference type="ARBA" id="ARBA00022840"/>
    </source>
</evidence>
<comment type="subcellular location">
    <subcellularLocation>
        <location evidence="11">Cytoplasm</location>
    </subcellularLocation>
</comment>
<evidence type="ECO:0000256" key="10">
    <source>
        <dbReference type="ARBA" id="ARBA00048567"/>
    </source>
</evidence>
<gene>
    <name evidence="11" type="primary">aroK</name>
    <name evidence="12" type="ORF">UF66_0685</name>
</gene>
<dbReference type="UniPathway" id="UPA00053">
    <property type="reaction ID" value="UER00088"/>
</dbReference>
<feature type="binding site" evidence="11">
    <location>
        <position position="20"/>
    </location>
    <ligand>
        <name>Mg(2+)</name>
        <dbReference type="ChEBI" id="CHEBI:18420"/>
    </ligand>
</feature>
<dbReference type="Proteomes" id="UP000034455">
    <property type="component" value="Unassembled WGS sequence"/>
</dbReference>
<dbReference type="EC" id="2.7.1.71" evidence="3 11"/>
<dbReference type="GO" id="GO:0005829">
    <property type="term" value="C:cytosol"/>
    <property type="evidence" value="ECO:0007669"/>
    <property type="project" value="TreeGrafter"/>
</dbReference>
<keyword evidence="6 11" id="KW-0547">Nucleotide-binding</keyword>
<keyword evidence="11" id="KW-0460">Magnesium</keyword>
<evidence type="ECO:0000256" key="2">
    <source>
        <dbReference type="ARBA" id="ARBA00006997"/>
    </source>
</evidence>
<comment type="caution">
    <text evidence="11">Lacks conserved residue(s) required for the propagation of feature annotation.</text>
</comment>
<dbReference type="Pfam" id="PF01202">
    <property type="entry name" value="SKI"/>
    <property type="match status" value="1"/>
</dbReference>
<evidence type="ECO:0000256" key="7">
    <source>
        <dbReference type="ARBA" id="ARBA00022777"/>
    </source>
</evidence>
<dbReference type="AlphaFoldDB" id="A0A0M2P157"/>
<keyword evidence="4 11" id="KW-0028">Amino-acid biosynthesis</keyword>
<keyword evidence="11" id="KW-0963">Cytoplasm</keyword>
<feature type="binding site" evidence="11">
    <location>
        <position position="127"/>
    </location>
    <ligand>
        <name>ATP</name>
        <dbReference type="ChEBI" id="CHEBI:30616"/>
    </ligand>
</feature>
<dbReference type="PATRIC" id="fig|74704.6.peg.700"/>
<dbReference type="PANTHER" id="PTHR21087">
    <property type="entry name" value="SHIKIMATE KINASE"/>
    <property type="match status" value="1"/>
</dbReference>
<comment type="function">
    <text evidence="11">Catalyzes the specific phosphorylation of the 3-hydroxyl group of shikimic acid using ATP as a cosubstrate.</text>
</comment>
<feature type="binding site" evidence="11">
    <location>
        <position position="139"/>
    </location>
    <ligand>
        <name>substrate</name>
    </ligand>
</feature>
<evidence type="ECO:0000313" key="12">
    <source>
        <dbReference type="EMBL" id="KKI63638.1"/>
    </source>
</evidence>
<dbReference type="HAMAP" id="MF_00109">
    <property type="entry name" value="Shikimate_kinase"/>
    <property type="match status" value="1"/>
</dbReference>
<dbReference type="Gene3D" id="3.40.50.300">
    <property type="entry name" value="P-loop containing nucleotide triphosphate hydrolases"/>
    <property type="match status" value="1"/>
</dbReference>
<proteinExistence type="inferred from homology"/>
<accession>A0A0M2P157</accession>
<feature type="binding site" evidence="11">
    <location>
        <position position="83"/>
    </location>
    <ligand>
        <name>substrate</name>
    </ligand>
</feature>
<reference evidence="12 13" key="1">
    <citation type="submission" date="2015-03" db="EMBL/GenBank/DDBJ databases">
        <title>Genome Assembly of Staphylococcus cohnii subsp. cohnii strain G22B2.</title>
        <authorList>
            <person name="Nair G."/>
            <person name="Kaur G."/>
            <person name="Khatri I."/>
            <person name="Singh N.K."/>
            <person name="Sathyabama S."/>
            <person name="Maurya S.K."/>
            <person name="Subramanian S."/>
            <person name="Agrewala J.N."/>
            <person name="Mayilraj S."/>
        </authorList>
    </citation>
    <scope>NUCLEOTIDE SEQUENCE [LARGE SCALE GENOMIC DNA]</scope>
    <source>
        <strain evidence="12 13">G22B2</strain>
    </source>
</reference>
<dbReference type="InterPro" id="IPR031322">
    <property type="entry name" value="Shikimate/glucono_kinase"/>
</dbReference>
<dbReference type="CDD" id="cd00464">
    <property type="entry name" value="SK"/>
    <property type="match status" value="1"/>
</dbReference>
<dbReference type="GO" id="GO:0000287">
    <property type="term" value="F:magnesium ion binding"/>
    <property type="evidence" value="ECO:0007669"/>
    <property type="project" value="UniProtKB-UniRule"/>
</dbReference>
<comment type="similarity">
    <text evidence="2 11">Belongs to the shikimate kinase family.</text>
</comment>
<evidence type="ECO:0000256" key="11">
    <source>
        <dbReference type="HAMAP-Rule" id="MF_00109"/>
    </source>
</evidence>
<keyword evidence="11" id="KW-0479">Metal-binding</keyword>
<dbReference type="PRINTS" id="PR01100">
    <property type="entry name" value="SHIKIMTKNASE"/>
</dbReference>
<dbReference type="InterPro" id="IPR000623">
    <property type="entry name" value="Shikimate_kinase/TSH1"/>
</dbReference>
<evidence type="ECO:0000313" key="13">
    <source>
        <dbReference type="Proteomes" id="UP000034455"/>
    </source>
</evidence>
<evidence type="ECO:0000256" key="6">
    <source>
        <dbReference type="ARBA" id="ARBA00022741"/>
    </source>
</evidence>
<dbReference type="PROSITE" id="PS01128">
    <property type="entry name" value="SHIKIMATE_KINASE"/>
    <property type="match status" value="1"/>
</dbReference>
<dbReference type="PANTHER" id="PTHR21087:SF16">
    <property type="entry name" value="SHIKIMATE KINASE 1, CHLOROPLASTIC"/>
    <property type="match status" value="1"/>
</dbReference>
<sequence length="174" mass="20087">MNNKIKTPLILIGFMGTGKTTLGKYIAQHNQLTFVDLDEFIVQQEEKTIPEIFEQLGEKGFRNLEFKYLKECVNQFDVIATGGGIIEGNDAFNLLIEQKHVVWLDCDIEILYDRIKNDSNRPNANNKPLFKLKSLYSTRVSRYNEIAFIKVNSNKSLPVTYKKILESMKANDQY</sequence>
<name>A0A0M2P157_STACC</name>
<keyword evidence="5 11" id="KW-0808">Transferase</keyword>
<evidence type="ECO:0000256" key="5">
    <source>
        <dbReference type="ARBA" id="ARBA00022679"/>
    </source>
</evidence>
<dbReference type="GeneID" id="58097463"/>